<dbReference type="Proteomes" id="UP001240447">
    <property type="component" value="Unassembled WGS sequence"/>
</dbReference>
<keyword evidence="1" id="KW-0472">Membrane</keyword>
<keyword evidence="1" id="KW-1133">Transmembrane helix</keyword>
<evidence type="ECO:0000313" key="3">
    <source>
        <dbReference type="Proteomes" id="UP001240447"/>
    </source>
</evidence>
<proteinExistence type="predicted"/>
<feature type="transmembrane region" description="Helical" evidence="1">
    <location>
        <begin position="76"/>
        <end position="98"/>
    </location>
</feature>
<feature type="transmembrane region" description="Helical" evidence="1">
    <location>
        <begin position="118"/>
        <end position="140"/>
    </location>
</feature>
<feature type="transmembrane region" description="Helical" evidence="1">
    <location>
        <begin position="6"/>
        <end position="27"/>
    </location>
</feature>
<dbReference type="EMBL" id="JAUSQM010000001">
    <property type="protein sequence ID" value="MDP9821765.1"/>
    <property type="molecule type" value="Genomic_DNA"/>
</dbReference>
<keyword evidence="3" id="KW-1185">Reference proteome</keyword>
<evidence type="ECO:0000256" key="1">
    <source>
        <dbReference type="SAM" id="Phobius"/>
    </source>
</evidence>
<evidence type="ECO:0008006" key="4">
    <source>
        <dbReference type="Google" id="ProtNLM"/>
    </source>
</evidence>
<evidence type="ECO:0000313" key="2">
    <source>
        <dbReference type="EMBL" id="MDP9821765.1"/>
    </source>
</evidence>
<organism evidence="2 3">
    <name type="scientific">Nocardioides massiliensis</name>
    <dbReference type="NCBI Taxonomy" id="1325935"/>
    <lineage>
        <taxon>Bacteria</taxon>
        <taxon>Bacillati</taxon>
        <taxon>Actinomycetota</taxon>
        <taxon>Actinomycetes</taxon>
        <taxon>Propionibacteriales</taxon>
        <taxon>Nocardioidaceae</taxon>
        <taxon>Nocardioides</taxon>
    </lineage>
</organism>
<dbReference type="RefSeq" id="WP_068120595.1">
    <property type="nucleotide sequence ID" value="NZ_CCXJ01000290.1"/>
</dbReference>
<keyword evidence="1" id="KW-0812">Transmembrane</keyword>
<reference evidence="2 3" key="1">
    <citation type="submission" date="2023-07" db="EMBL/GenBank/DDBJ databases">
        <title>Sequencing the genomes of 1000 actinobacteria strains.</title>
        <authorList>
            <person name="Klenk H.-P."/>
        </authorList>
    </citation>
    <scope>NUCLEOTIDE SEQUENCE [LARGE SCALE GENOMIC DNA]</scope>
    <source>
        <strain evidence="2 3">GD13</strain>
    </source>
</reference>
<protein>
    <recommendedName>
        <fullName evidence="4">DUF4149 domain-containing protein</fullName>
    </recommendedName>
</protein>
<accession>A0ABT9NPI4</accession>
<name>A0ABT9NPI4_9ACTN</name>
<sequence>MDGWLATTAGITFFWTGVVVAISFIEAPLKFRAPGITVPLGLGIGRLVFRAVNSLEALLAMVLVVALVLAGADALVWVPLAVAIAALALQVVVVRPALSKRSDAVLAGEDAPRSHAHLGYVAFECVKLIALVLGGVSALASG</sequence>
<comment type="caution">
    <text evidence="2">The sequence shown here is derived from an EMBL/GenBank/DDBJ whole genome shotgun (WGS) entry which is preliminary data.</text>
</comment>
<feature type="transmembrane region" description="Helical" evidence="1">
    <location>
        <begin position="47"/>
        <end position="70"/>
    </location>
</feature>
<gene>
    <name evidence="2" type="ORF">J2S59_001574</name>
</gene>